<dbReference type="AlphaFoldDB" id="A0A1X6NI11"/>
<feature type="signal peptide" evidence="1">
    <location>
        <begin position="1"/>
        <end position="29"/>
    </location>
</feature>
<evidence type="ECO:0000313" key="2">
    <source>
        <dbReference type="EMBL" id="OSX68255.1"/>
    </source>
</evidence>
<evidence type="ECO:0008006" key="4">
    <source>
        <dbReference type="Google" id="ProtNLM"/>
    </source>
</evidence>
<keyword evidence="1" id="KW-0732">Signal</keyword>
<dbReference type="EMBL" id="KV920832">
    <property type="protein sequence ID" value="OSX68255.1"/>
    <property type="molecule type" value="Genomic_DNA"/>
</dbReference>
<keyword evidence="3" id="KW-1185">Reference proteome</keyword>
<organism evidence="2 3">
    <name type="scientific">Porphyra umbilicalis</name>
    <name type="common">Purple laver</name>
    <name type="synonym">Red alga</name>
    <dbReference type="NCBI Taxonomy" id="2786"/>
    <lineage>
        <taxon>Eukaryota</taxon>
        <taxon>Rhodophyta</taxon>
        <taxon>Bangiophyceae</taxon>
        <taxon>Bangiales</taxon>
        <taxon>Bangiaceae</taxon>
        <taxon>Porphyra</taxon>
    </lineage>
</organism>
<evidence type="ECO:0000256" key="1">
    <source>
        <dbReference type="SAM" id="SignalP"/>
    </source>
</evidence>
<protein>
    <recommendedName>
        <fullName evidence="4">Secreted protein</fullName>
    </recommendedName>
</protein>
<sequence length="142" mass="15839">MIVCCRLWVRRPFWTSSSLAPFVCPATLAAALFQSPSVVPSPVPEFYLILVPRFHPSALVVAWVVAHHATVSSRASSLRPGDSMFHAPFGNVAAWQREWPHSVYFWSREKDFSCSSCTDQLLGAAASMGDRRFHSFRVSRGV</sequence>
<feature type="chain" id="PRO_5012801266" description="Secreted protein" evidence="1">
    <location>
        <begin position="30"/>
        <end position="142"/>
    </location>
</feature>
<dbReference type="Proteomes" id="UP000218209">
    <property type="component" value="Unassembled WGS sequence"/>
</dbReference>
<name>A0A1X6NI11_PORUM</name>
<evidence type="ECO:0000313" key="3">
    <source>
        <dbReference type="Proteomes" id="UP000218209"/>
    </source>
</evidence>
<reference evidence="2 3" key="1">
    <citation type="submission" date="2017-03" db="EMBL/GenBank/DDBJ databases">
        <title>WGS assembly of Porphyra umbilicalis.</title>
        <authorList>
            <person name="Brawley S.H."/>
            <person name="Blouin N.A."/>
            <person name="Ficko-Blean E."/>
            <person name="Wheeler G.L."/>
            <person name="Lohr M."/>
            <person name="Goodson H.V."/>
            <person name="Jenkins J.W."/>
            <person name="Blaby-Haas C.E."/>
            <person name="Helliwell K.E."/>
            <person name="Chan C."/>
            <person name="Marriage T."/>
            <person name="Bhattacharya D."/>
            <person name="Klein A.S."/>
            <person name="Badis Y."/>
            <person name="Brodie J."/>
            <person name="Cao Y."/>
            <person name="Collen J."/>
            <person name="Dittami S.M."/>
            <person name="Gachon C.M."/>
            <person name="Green B.R."/>
            <person name="Karpowicz S."/>
            <person name="Kim J.W."/>
            <person name="Kudahl U."/>
            <person name="Lin S."/>
            <person name="Michel G."/>
            <person name="Mittag M."/>
            <person name="Olson B.J."/>
            <person name="Pangilinan J."/>
            <person name="Peng Y."/>
            <person name="Qiu H."/>
            <person name="Shu S."/>
            <person name="Singer J.T."/>
            <person name="Smith A.G."/>
            <person name="Sprecher B.N."/>
            <person name="Wagner V."/>
            <person name="Wang W."/>
            <person name="Wang Z.-Y."/>
            <person name="Yan J."/>
            <person name="Yarish C."/>
            <person name="Zoeuner-Riek S."/>
            <person name="Zhuang Y."/>
            <person name="Zou Y."/>
            <person name="Lindquist E.A."/>
            <person name="Grimwood J."/>
            <person name="Barry K."/>
            <person name="Rokhsar D.S."/>
            <person name="Schmutz J."/>
            <person name="Stiller J.W."/>
            <person name="Grossman A.R."/>
            <person name="Prochnik S.E."/>
        </authorList>
    </citation>
    <scope>NUCLEOTIDE SEQUENCE [LARGE SCALE GENOMIC DNA]</scope>
    <source>
        <strain evidence="2">4086291</strain>
    </source>
</reference>
<gene>
    <name evidence="2" type="ORF">BU14_3130s0001</name>
</gene>
<proteinExistence type="predicted"/>
<accession>A0A1X6NI11</accession>